<sequence>MRQAKMTAKPTRARLCARAFGALLLGLAAAPASAQVTPPDAATKAAMEKRTAARTLLSSALARIGSNHSDPRALLDAGRASIELDDYRAALGFLVRAEQASPRDGAIKAALGSAMVHMENPTRALDYFGEAQLLGAPERLFLSDRALARDLLGQQDAAQRDYQLALSIAPNDELTRRYALSLGITGEADRAIQMLTPQLRAQDRGAWRLRAMILAMNGRDGEATEIVNATMPPAMAQNILPYLTQMDRLNPAQQAAAAHFGRFPNGQLGPKRKPVQIAATTPPSPPPAASGRRASASTKRPPAASVAATASPTSTASSRPLGPAYAQPRTPATPPTTVATPPRPATVASSTVNPTPRTASPRPTAENPFPAAGGPAPTVVRDGPTPENPFPAASKPKPAIVEVSSKAATESIAAASAAAPVGTNPTQSADPVGPGFSIADIGRGAASAPTTVPRSPIRTATVAAAPSATVSAPLASLADIVGSIEIPPEELSQPENAIGAETLTKLLEDKRRADAAEEAKREKDAAATKAKAEADAKAKAEAAEKKAHPARTWVQIATGANPKALAFDYNRFAKRNAALFKGKSGGTADWGQTRRLLVGPFASRKAAQTWLDDYKKAEGDGFLFNSEAGETVDPIK</sequence>
<evidence type="ECO:0000313" key="3">
    <source>
        <dbReference type="EMBL" id="OWQ99558.1"/>
    </source>
</evidence>
<evidence type="ECO:0000313" key="4">
    <source>
        <dbReference type="Proteomes" id="UP000197361"/>
    </source>
</evidence>
<feature type="signal peptide" evidence="2">
    <location>
        <begin position="1"/>
        <end position="34"/>
    </location>
</feature>
<protein>
    <submittedName>
        <fullName evidence="3">Sporulation protein</fullName>
    </submittedName>
</protein>
<dbReference type="AlphaFoldDB" id="A0A246K2D7"/>
<reference evidence="3 4" key="1">
    <citation type="journal article" date="2010" name="Int. J. Syst. Evol. Microbiol.">
        <title>Sphingopyxis bauzanensis sp. nov., a psychrophilic bacterium isolated from soil.</title>
        <authorList>
            <person name="Zhang D.C."/>
            <person name="Liu H.C."/>
            <person name="Xin Y.H."/>
            <person name="Zhou Y.G."/>
            <person name="Schinner F."/>
            <person name="Margesin R."/>
        </authorList>
    </citation>
    <scope>NUCLEOTIDE SEQUENCE [LARGE SCALE GENOMIC DNA]</scope>
    <source>
        <strain evidence="3 4">DSM 22271</strain>
    </source>
</reference>
<accession>A0A246K2D7</accession>
<dbReference type="SUPFAM" id="SSF48452">
    <property type="entry name" value="TPR-like"/>
    <property type="match status" value="1"/>
</dbReference>
<organism evidence="3 4">
    <name type="scientific">Sphingopyxis bauzanensis</name>
    <dbReference type="NCBI Taxonomy" id="651663"/>
    <lineage>
        <taxon>Bacteria</taxon>
        <taxon>Pseudomonadati</taxon>
        <taxon>Pseudomonadota</taxon>
        <taxon>Alphaproteobacteria</taxon>
        <taxon>Sphingomonadales</taxon>
        <taxon>Sphingomonadaceae</taxon>
        <taxon>Sphingopyxis</taxon>
    </lineage>
</organism>
<keyword evidence="2" id="KW-0732">Signal</keyword>
<comment type="caution">
    <text evidence="3">The sequence shown here is derived from an EMBL/GenBank/DDBJ whole genome shotgun (WGS) entry which is preliminary data.</text>
</comment>
<feature type="chain" id="PRO_5012173641" evidence="2">
    <location>
        <begin position="35"/>
        <end position="636"/>
    </location>
</feature>
<dbReference type="InterPro" id="IPR011990">
    <property type="entry name" value="TPR-like_helical_dom_sf"/>
</dbReference>
<dbReference type="OrthoDB" id="7398646at2"/>
<feature type="region of interest" description="Disordered" evidence="1">
    <location>
        <begin position="514"/>
        <end position="533"/>
    </location>
</feature>
<dbReference type="Gene3D" id="1.25.40.10">
    <property type="entry name" value="Tetratricopeptide repeat domain"/>
    <property type="match status" value="1"/>
</dbReference>
<feature type="region of interest" description="Disordered" evidence="1">
    <location>
        <begin position="262"/>
        <end position="397"/>
    </location>
</feature>
<evidence type="ECO:0000256" key="2">
    <source>
        <dbReference type="SAM" id="SignalP"/>
    </source>
</evidence>
<keyword evidence="4" id="KW-1185">Reference proteome</keyword>
<evidence type="ECO:0000256" key="1">
    <source>
        <dbReference type="SAM" id="MobiDB-lite"/>
    </source>
</evidence>
<proteinExistence type="predicted"/>
<name>A0A246K2D7_9SPHN</name>
<gene>
    <name evidence="3" type="ORF">CDQ92_05465</name>
</gene>
<dbReference type="EMBL" id="NISK01000001">
    <property type="protein sequence ID" value="OWQ99558.1"/>
    <property type="molecule type" value="Genomic_DNA"/>
</dbReference>
<feature type="compositionally biased region" description="Low complexity" evidence="1">
    <location>
        <begin position="289"/>
        <end position="318"/>
    </location>
</feature>
<dbReference type="RefSeq" id="WP_088440301.1">
    <property type="nucleotide sequence ID" value="NZ_BMMC01000005.1"/>
</dbReference>
<feature type="compositionally biased region" description="Low complexity" evidence="1">
    <location>
        <begin position="335"/>
        <end position="365"/>
    </location>
</feature>
<dbReference type="Proteomes" id="UP000197361">
    <property type="component" value="Unassembled WGS sequence"/>
</dbReference>